<sequence length="392" mass="46290">MFTYDDQPDDEDHDPTEDFEGPPVAGPTQDELEHFAPFLAEDYKDFKVDFIDYLNDVGKEPDANKGYSRQTVKGTHYRIEQVFRWLWDEEKEYTSDLTPEQATELVRFVHNRTPHPDSVAYHYVKSIRRLFDYYRDRRREHIEEWEHDVDLTNTNSAKSNHQKDRLHPTEFRDIYQAALEHSSVKSYNNKTMGPEEREQLKIFVSRRLGVPKDEIGPEEFKKASSWKIPSLIAVTCDTGLRPIEVKRAKVDWFNLDRQKMIIPKDQSSKNSERWRCALQNRAVSALRKWLDERSSMEKYQGTDALWLTKYGEGYDSHSLNPILQDLMEKAEIDQRGRDLSWYSIRHGVATVWAEDKGIYKAKNQMRHKSIETTLRYTRNSGDTLTKEVNSIW</sequence>
<proteinExistence type="predicted"/>
<evidence type="ECO:0000256" key="4">
    <source>
        <dbReference type="PROSITE-ProRule" id="PRU01248"/>
    </source>
</evidence>
<evidence type="ECO:0000256" key="3">
    <source>
        <dbReference type="ARBA" id="ARBA00023172"/>
    </source>
</evidence>
<feature type="region of interest" description="Disordered" evidence="5">
    <location>
        <begin position="1"/>
        <end position="31"/>
    </location>
</feature>
<dbReference type="PANTHER" id="PTHR30349:SF41">
    <property type="entry name" value="INTEGRASE_RECOMBINASE PROTEIN MJ0367-RELATED"/>
    <property type="match status" value="1"/>
</dbReference>
<organism evidence="8 9">
    <name type="scientific">Halobellus salinus</name>
    <dbReference type="NCBI Taxonomy" id="931585"/>
    <lineage>
        <taxon>Archaea</taxon>
        <taxon>Methanobacteriati</taxon>
        <taxon>Methanobacteriota</taxon>
        <taxon>Stenosarchaea group</taxon>
        <taxon>Halobacteria</taxon>
        <taxon>Halobacteriales</taxon>
        <taxon>Haloferacaceae</taxon>
        <taxon>Halobellus</taxon>
    </lineage>
</organism>
<dbReference type="InterPro" id="IPR010998">
    <property type="entry name" value="Integrase_recombinase_N"/>
</dbReference>
<dbReference type="AlphaFoldDB" id="A0A830E6X4"/>
<protein>
    <recommendedName>
        <fullName evidence="10">Site-specific integrase</fullName>
    </recommendedName>
</protein>
<dbReference type="OrthoDB" id="330648at2157"/>
<evidence type="ECO:0000256" key="5">
    <source>
        <dbReference type="SAM" id="MobiDB-lite"/>
    </source>
</evidence>
<keyword evidence="2 4" id="KW-0238">DNA-binding</keyword>
<evidence type="ECO:0000256" key="2">
    <source>
        <dbReference type="ARBA" id="ARBA00023125"/>
    </source>
</evidence>
<dbReference type="Gene3D" id="1.10.150.130">
    <property type="match status" value="1"/>
</dbReference>
<reference evidence="8" key="1">
    <citation type="journal article" date="2014" name="Int. J. Syst. Evol. Microbiol.">
        <title>Complete genome sequence of Corynebacterium casei LMG S-19264T (=DSM 44701T), isolated from a smear-ripened cheese.</title>
        <authorList>
            <consortium name="US DOE Joint Genome Institute (JGI-PGF)"/>
            <person name="Walter F."/>
            <person name="Albersmeier A."/>
            <person name="Kalinowski J."/>
            <person name="Ruckert C."/>
        </authorList>
    </citation>
    <scope>NUCLEOTIDE SEQUENCE</scope>
    <source>
        <strain evidence="8">JCM 14359</strain>
    </source>
</reference>
<dbReference type="InterPro" id="IPR013762">
    <property type="entry name" value="Integrase-like_cat_sf"/>
</dbReference>
<evidence type="ECO:0008006" key="10">
    <source>
        <dbReference type="Google" id="ProtNLM"/>
    </source>
</evidence>
<gene>
    <name evidence="8" type="ORF">GCM10008995_01500</name>
</gene>
<accession>A0A830E6X4</accession>
<comment type="caution">
    <text evidence="8">The sequence shown here is derived from an EMBL/GenBank/DDBJ whole genome shotgun (WGS) entry which is preliminary data.</text>
</comment>
<dbReference type="PROSITE" id="PS51900">
    <property type="entry name" value="CB"/>
    <property type="match status" value="1"/>
</dbReference>
<evidence type="ECO:0000259" key="7">
    <source>
        <dbReference type="PROSITE" id="PS51900"/>
    </source>
</evidence>
<dbReference type="InterPro" id="IPR011010">
    <property type="entry name" value="DNA_brk_join_enz"/>
</dbReference>
<dbReference type="GO" id="GO:0003677">
    <property type="term" value="F:DNA binding"/>
    <property type="evidence" value="ECO:0007669"/>
    <property type="project" value="UniProtKB-UniRule"/>
</dbReference>
<dbReference type="SUPFAM" id="SSF56349">
    <property type="entry name" value="DNA breaking-rejoining enzymes"/>
    <property type="match status" value="1"/>
</dbReference>
<evidence type="ECO:0000313" key="9">
    <source>
        <dbReference type="Proteomes" id="UP000653099"/>
    </source>
</evidence>
<dbReference type="Pfam" id="PF00589">
    <property type="entry name" value="Phage_integrase"/>
    <property type="match status" value="1"/>
</dbReference>
<feature type="domain" description="Tyr recombinase" evidence="6">
    <location>
        <begin position="190"/>
        <end position="389"/>
    </location>
</feature>
<dbReference type="PANTHER" id="PTHR30349">
    <property type="entry name" value="PHAGE INTEGRASE-RELATED"/>
    <property type="match status" value="1"/>
</dbReference>
<feature type="compositionally biased region" description="Acidic residues" evidence="5">
    <location>
        <begin position="1"/>
        <end position="20"/>
    </location>
</feature>
<dbReference type="GO" id="GO:0006310">
    <property type="term" value="P:DNA recombination"/>
    <property type="evidence" value="ECO:0007669"/>
    <property type="project" value="UniProtKB-KW"/>
</dbReference>
<dbReference type="InterPro" id="IPR044068">
    <property type="entry name" value="CB"/>
</dbReference>
<keyword evidence="3" id="KW-0233">DNA recombination</keyword>
<evidence type="ECO:0000259" key="6">
    <source>
        <dbReference type="PROSITE" id="PS51898"/>
    </source>
</evidence>
<dbReference type="CDD" id="cd00397">
    <property type="entry name" value="DNA_BRE_C"/>
    <property type="match status" value="1"/>
</dbReference>
<dbReference type="RefSeq" id="WP_188785463.1">
    <property type="nucleotide sequence ID" value="NZ_BMOC01000001.1"/>
</dbReference>
<dbReference type="InterPro" id="IPR050090">
    <property type="entry name" value="Tyrosine_recombinase_XerCD"/>
</dbReference>
<dbReference type="EMBL" id="BMOC01000001">
    <property type="protein sequence ID" value="GGI94994.1"/>
    <property type="molecule type" value="Genomic_DNA"/>
</dbReference>
<feature type="domain" description="Core-binding (CB)" evidence="7">
    <location>
        <begin position="41"/>
        <end position="135"/>
    </location>
</feature>
<dbReference type="GO" id="GO:0015074">
    <property type="term" value="P:DNA integration"/>
    <property type="evidence" value="ECO:0007669"/>
    <property type="project" value="UniProtKB-KW"/>
</dbReference>
<dbReference type="Gene3D" id="1.10.443.10">
    <property type="entry name" value="Intergrase catalytic core"/>
    <property type="match status" value="1"/>
</dbReference>
<dbReference type="InterPro" id="IPR002104">
    <property type="entry name" value="Integrase_catalytic"/>
</dbReference>
<dbReference type="PROSITE" id="PS51898">
    <property type="entry name" value="TYR_RECOMBINASE"/>
    <property type="match status" value="1"/>
</dbReference>
<dbReference type="Proteomes" id="UP000653099">
    <property type="component" value="Unassembled WGS sequence"/>
</dbReference>
<keyword evidence="1" id="KW-0229">DNA integration</keyword>
<name>A0A830E6X4_9EURY</name>
<evidence type="ECO:0000313" key="8">
    <source>
        <dbReference type="EMBL" id="GGI94994.1"/>
    </source>
</evidence>
<reference evidence="8" key="2">
    <citation type="submission" date="2020-09" db="EMBL/GenBank/DDBJ databases">
        <authorList>
            <person name="Sun Q."/>
            <person name="Ohkuma M."/>
        </authorList>
    </citation>
    <scope>NUCLEOTIDE SEQUENCE</scope>
    <source>
        <strain evidence="8">JCM 14359</strain>
    </source>
</reference>
<evidence type="ECO:0000256" key="1">
    <source>
        <dbReference type="ARBA" id="ARBA00022908"/>
    </source>
</evidence>
<keyword evidence="9" id="KW-1185">Reference proteome</keyword>